<feature type="region of interest" description="Disordered" evidence="1">
    <location>
        <begin position="1"/>
        <end position="20"/>
    </location>
</feature>
<feature type="compositionally biased region" description="Basic and acidic residues" evidence="1">
    <location>
        <begin position="161"/>
        <end position="174"/>
    </location>
</feature>
<proteinExistence type="predicted"/>
<comment type="caution">
    <text evidence="2">The sequence shown here is derived from an EMBL/GenBank/DDBJ whole genome shotgun (WGS) entry which is preliminary data.</text>
</comment>
<dbReference type="Proteomes" id="UP001488838">
    <property type="component" value="Unassembled WGS sequence"/>
</dbReference>
<name>A0AAW0IYI6_MYOGA</name>
<feature type="region of interest" description="Disordered" evidence="1">
    <location>
        <begin position="127"/>
        <end position="174"/>
    </location>
</feature>
<reference evidence="2 3" key="1">
    <citation type="journal article" date="2023" name="bioRxiv">
        <title>Conserved and derived expression patterns and positive selection on dental genes reveal complex evolutionary context of ever-growing rodent molars.</title>
        <authorList>
            <person name="Calamari Z.T."/>
            <person name="Song A."/>
            <person name="Cohen E."/>
            <person name="Akter M."/>
            <person name="Roy R.D."/>
            <person name="Hallikas O."/>
            <person name="Christensen M.M."/>
            <person name="Li P."/>
            <person name="Marangoni P."/>
            <person name="Jernvall J."/>
            <person name="Klein O.D."/>
        </authorList>
    </citation>
    <scope>NUCLEOTIDE SEQUENCE [LARGE SCALE GENOMIC DNA]</scope>
    <source>
        <strain evidence="2">V071</strain>
    </source>
</reference>
<dbReference type="AlphaFoldDB" id="A0AAW0IYI6"/>
<keyword evidence="3" id="KW-1185">Reference proteome</keyword>
<evidence type="ECO:0000313" key="3">
    <source>
        <dbReference type="Proteomes" id="UP001488838"/>
    </source>
</evidence>
<evidence type="ECO:0000256" key="1">
    <source>
        <dbReference type="SAM" id="MobiDB-lite"/>
    </source>
</evidence>
<organism evidence="2 3">
    <name type="scientific">Myodes glareolus</name>
    <name type="common">Bank vole</name>
    <name type="synonym">Clethrionomys glareolus</name>
    <dbReference type="NCBI Taxonomy" id="447135"/>
    <lineage>
        <taxon>Eukaryota</taxon>
        <taxon>Metazoa</taxon>
        <taxon>Chordata</taxon>
        <taxon>Craniata</taxon>
        <taxon>Vertebrata</taxon>
        <taxon>Euteleostomi</taxon>
        <taxon>Mammalia</taxon>
        <taxon>Eutheria</taxon>
        <taxon>Euarchontoglires</taxon>
        <taxon>Glires</taxon>
        <taxon>Rodentia</taxon>
        <taxon>Myomorpha</taxon>
        <taxon>Muroidea</taxon>
        <taxon>Cricetidae</taxon>
        <taxon>Arvicolinae</taxon>
        <taxon>Myodes</taxon>
    </lineage>
</organism>
<sequence>MENVQEGECPDKLDPQNPVYAEETSPSVIVNGFSERLWASHIQRIQPHSENLVGSRARSVPVQLALPLQRDSSYAELYEEKRRGIVLITSFQKAAGTAYLHMIAILILEALARLAYATVVLELYRGDPSSGEGQLCSRRPTLEQQIEPPEVRRGSGRRRNMKDEISTARDAITH</sequence>
<protein>
    <submittedName>
        <fullName evidence="2">Uncharacterized protein</fullName>
    </submittedName>
</protein>
<accession>A0AAW0IYI6</accession>
<dbReference type="EMBL" id="JBBHLL010000079">
    <property type="protein sequence ID" value="KAK7819543.1"/>
    <property type="molecule type" value="Genomic_DNA"/>
</dbReference>
<evidence type="ECO:0000313" key="2">
    <source>
        <dbReference type="EMBL" id="KAK7819543.1"/>
    </source>
</evidence>
<gene>
    <name evidence="2" type="ORF">U0070_002647</name>
</gene>